<evidence type="ECO:0000256" key="1">
    <source>
        <dbReference type="SAM" id="Phobius"/>
    </source>
</evidence>
<feature type="transmembrane region" description="Helical" evidence="1">
    <location>
        <begin position="12"/>
        <end position="33"/>
    </location>
</feature>
<evidence type="ECO:0000313" key="3">
    <source>
        <dbReference type="Proteomes" id="UP000232412"/>
    </source>
</evidence>
<organism evidence="2 3">
    <name type="scientific">Nitrosotalea sinensis</name>
    <dbReference type="NCBI Taxonomy" id="1499975"/>
    <lineage>
        <taxon>Archaea</taxon>
        <taxon>Nitrososphaerota</taxon>
        <taxon>Nitrososphaeria</taxon>
        <taxon>Nitrosotaleales</taxon>
        <taxon>Nitrosotaleaceae</taxon>
        <taxon>Nitrosotalea</taxon>
    </lineage>
</organism>
<keyword evidence="3" id="KW-1185">Reference proteome</keyword>
<protein>
    <submittedName>
        <fullName evidence="2">Uncharacterized protein</fullName>
    </submittedName>
</protein>
<sequence>MNQSAEIFLRRLLFPHWMEIMAGILIGTSLILISHK</sequence>
<keyword evidence="1" id="KW-1133">Transmembrane helix</keyword>
<reference evidence="3" key="1">
    <citation type="submission" date="2016-12" db="EMBL/GenBank/DDBJ databases">
        <authorList>
            <person name="Herbold C."/>
        </authorList>
    </citation>
    <scope>NUCLEOTIDE SEQUENCE [LARGE SCALE GENOMIC DNA]</scope>
</reference>
<evidence type="ECO:0000313" key="2">
    <source>
        <dbReference type="EMBL" id="SHO47270.1"/>
    </source>
</evidence>
<dbReference type="AlphaFoldDB" id="A0A2H1EJ30"/>
<accession>A0A2H1EJ30</accession>
<keyword evidence="1" id="KW-0472">Membrane</keyword>
<name>A0A2H1EJ30_9ARCH</name>
<dbReference type="Proteomes" id="UP000232412">
    <property type="component" value="Unassembled WGS sequence"/>
</dbReference>
<keyword evidence="1" id="KW-0812">Transmembrane</keyword>
<proteinExistence type="predicted"/>
<dbReference type="EMBL" id="FRFC01000005">
    <property type="protein sequence ID" value="SHO47270.1"/>
    <property type="molecule type" value="Genomic_DNA"/>
</dbReference>
<gene>
    <name evidence="2" type="ORF">NSIN_40039</name>
</gene>